<dbReference type="GO" id="GO:0003677">
    <property type="term" value="F:DNA binding"/>
    <property type="evidence" value="ECO:0007669"/>
    <property type="project" value="UniProtKB-KW"/>
</dbReference>
<dbReference type="GO" id="GO:0015627">
    <property type="term" value="C:type II protein secretion system complex"/>
    <property type="evidence" value="ECO:0007669"/>
    <property type="project" value="TreeGrafter"/>
</dbReference>
<dbReference type="RefSeq" id="WP_246126780.1">
    <property type="nucleotide sequence ID" value="NZ_BIFH01000020.1"/>
</dbReference>
<dbReference type="InterPro" id="IPR010994">
    <property type="entry name" value="RuvA_2-like"/>
</dbReference>
<dbReference type="Gene3D" id="1.10.150.320">
    <property type="entry name" value="Photosystem II 12 kDa extrinsic protein"/>
    <property type="match status" value="1"/>
</dbReference>
<dbReference type="Gene3D" id="3.10.560.10">
    <property type="entry name" value="Outer membrane lipoprotein wza domain like"/>
    <property type="match status" value="1"/>
</dbReference>
<organism evidence="4 5">
    <name type="scientific">Embleya hyalina</name>
    <dbReference type="NCBI Taxonomy" id="516124"/>
    <lineage>
        <taxon>Bacteria</taxon>
        <taxon>Bacillati</taxon>
        <taxon>Actinomycetota</taxon>
        <taxon>Actinomycetes</taxon>
        <taxon>Kitasatosporales</taxon>
        <taxon>Streptomycetaceae</taxon>
        <taxon>Embleya</taxon>
    </lineage>
</organism>
<accession>A0A401YPF5</accession>
<name>A0A401YPF5_9ACTN</name>
<dbReference type="InterPro" id="IPR051675">
    <property type="entry name" value="Endo/Exo/Phosphatase_dom_1"/>
</dbReference>
<dbReference type="Pfam" id="PF10531">
    <property type="entry name" value="SLBB"/>
    <property type="match status" value="1"/>
</dbReference>
<protein>
    <submittedName>
        <fullName evidence="4">DNA-binding protein</fullName>
    </submittedName>
</protein>
<evidence type="ECO:0000256" key="2">
    <source>
        <dbReference type="SAM" id="Phobius"/>
    </source>
</evidence>
<dbReference type="InterPro" id="IPR019554">
    <property type="entry name" value="Soluble_ligand-bd"/>
</dbReference>
<dbReference type="Proteomes" id="UP000286931">
    <property type="component" value="Unassembled WGS sequence"/>
</dbReference>
<dbReference type="PANTHER" id="PTHR21180">
    <property type="entry name" value="ENDONUCLEASE/EXONUCLEASE/PHOSPHATASE FAMILY DOMAIN-CONTAINING PROTEIN 1"/>
    <property type="match status" value="1"/>
</dbReference>
<dbReference type="Pfam" id="PF12836">
    <property type="entry name" value="HHH_3"/>
    <property type="match status" value="1"/>
</dbReference>
<dbReference type="SUPFAM" id="SSF47781">
    <property type="entry name" value="RuvA domain 2-like"/>
    <property type="match status" value="1"/>
</dbReference>
<proteinExistence type="predicted"/>
<dbReference type="EMBL" id="BIFH01000020">
    <property type="protein sequence ID" value="GCD96478.1"/>
    <property type="molecule type" value="Genomic_DNA"/>
</dbReference>
<keyword evidence="5" id="KW-1185">Reference proteome</keyword>
<evidence type="ECO:0000313" key="4">
    <source>
        <dbReference type="EMBL" id="GCD96478.1"/>
    </source>
</evidence>
<keyword evidence="2" id="KW-1133">Transmembrane helix</keyword>
<feature type="domain" description="Soluble ligand binding" evidence="3">
    <location>
        <begin position="98"/>
        <end position="151"/>
    </location>
</feature>
<comment type="caution">
    <text evidence="4">The sequence shown here is derived from an EMBL/GenBank/DDBJ whole genome shotgun (WGS) entry which is preliminary data.</text>
</comment>
<keyword evidence="4" id="KW-0238">DNA-binding</keyword>
<dbReference type="GO" id="GO:0015628">
    <property type="term" value="P:protein secretion by the type II secretion system"/>
    <property type="evidence" value="ECO:0007669"/>
    <property type="project" value="TreeGrafter"/>
</dbReference>
<keyword evidence="2" id="KW-0472">Membrane</keyword>
<evidence type="ECO:0000259" key="3">
    <source>
        <dbReference type="Pfam" id="PF10531"/>
    </source>
</evidence>
<feature type="region of interest" description="Disordered" evidence="1">
    <location>
        <begin position="149"/>
        <end position="171"/>
    </location>
</feature>
<keyword evidence="2" id="KW-0812">Transmembrane</keyword>
<reference evidence="4 5" key="1">
    <citation type="submission" date="2018-12" db="EMBL/GenBank/DDBJ databases">
        <title>Draft genome sequence of Embleya hyalina NBRC 13850T.</title>
        <authorList>
            <person name="Komaki H."/>
            <person name="Hosoyama A."/>
            <person name="Kimura A."/>
            <person name="Ichikawa N."/>
            <person name="Tamura T."/>
        </authorList>
    </citation>
    <scope>NUCLEOTIDE SEQUENCE [LARGE SCALE GENOMIC DNA]</scope>
    <source>
        <strain evidence="4 5">NBRC 13850</strain>
    </source>
</reference>
<evidence type="ECO:0000256" key="1">
    <source>
        <dbReference type="SAM" id="MobiDB-lite"/>
    </source>
</evidence>
<dbReference type="PANTHER" id="PTHR21180:SF32">
    <property type="entry name" value="ENDONUCLEASE_EXONUCLEASE_PHOSPHATASE FAMILY DOMAIN-CONTAINING PROTEIN 1"/>
    <property type="match status" value="1"/>
</dbReference>
<feature type="transmembrane region" description="Helical" evidence="2">
    <location>
        <begin position="30"/>
        <end position="50"/>
    </location>
</feature>
<sequence length="241" mass="23706">MRGADSGRRLVEAVADRVPPRLRVGVDRRVVVAVAVLALVAVALAVGGWWRARPQSVAAPVAVGQATGGTGVGAPVQAGPASGVAGGAPTSSGGPLTVHVAGKVARPGVVVLPPGSRVADAVQAAGGALPAADLATLNLARPLADGEQIPVGVPGAPPPPAAGSPSGAGSAASAGASAAVVDLNTATAAQLEQLPGVGPVLARQIIEKRTQLGRFVTVDQLRQVRGIGDRKYSDLKPRVRV</sequence>
<gene>
    <name evidence="4" type="ORF">EHYA_04163</name>
</gene>
<dbReference type="AlphaFoldDB" id="A0A401YPF5"/>
<evidence type="ECO:0000313" key="5">
    <source>
        <dbReference type="Proteomes" id="UP000286931"/>
    </source>
</evidence>